<sequence length="153" mass="16453">MFTISGIVVETSGTMVIATGVSARMKKVPFKRISGFIAAGGMATLFHWAAMSGLVLLGMAPVAATFSGSVVGAVTNYWLQRTLAFPNARPHIQAIWRYAFSCSLAALLNVLIFLVLHQLFEISVVPAQLLTTAAVAVFNYVVYQGLVFHEQTS</sequence>
<feature type="transmembrane region" description="Helical" evidence="6">
    <location>
        <begin position="122"/>
        <end position="143"/>
    </location>
</feature>
<dbReference type="Proteomes" id="UP000501053">
    <property type="component" value="Chromosome"/>
</dbReference>
<dbReference type="PANTHER" id="PTHR38459:SF1">
    <property type="entry name" value="PROPHAGE BACTOPRENOL-LINKED GLUCOSE TRANSLOCASE HOMOLOG"/>
    <property type="match status" value="1"/>
</dbReference>
<organism evidence="8 9">
    <name type="scientific">Vreelandella aquamarina</name>
    <dbReference type="NCBI Taxonomy" id="77097"/>
    <lineage>
        <taxon>Bacteria</taxon>
        <taxon>Pseudomonadati</taxon>
        <taxon>Pseudomonadota</taxon>
        <taxon>Gammaproteobacteria</taxon>
        <taxon>Oceanospirillales</taxon>
        <taxon>Halomonadaceae</taxon>
        <taxon>Vreelandella</taxon>
    </lineage>
</organism>
<keyword evidence="3 6" id="KW-0812">Transmembrane</keyword>
<evidence type="ECO:0000256" key="4">
    <source>
        <dbReference type="ARBA" id="ARBA00022989"/>
    </source>
</evidence>
<comment type="subcellular location">
    <subcellularLocation>
        <location evidence="1">Membrane</location>
        <topology evidence="1">Multi-pass membrane protein</topology>
    </subcellularLocation>
</comment>
<evidence type="ECO:0000256" key="6">
    <source>
        <dbReference type="SAM" id="Phobius"/>
    </source>
</evidence>
<dbReference type="GO" id="GO:0005886">
    <property type="term" value="C:plasma membrane"/>
    <property type="evidence" value="ECO:0007669"/>
    <property type="project" value="TreeGrafter"/>
</dbReference>
<dbReference type="EMBL" id="AP022869">
    <property type="protein sequence ID" value="BCB73576.1"/>
    <property type="molecule type" value="Genomic_DNA"/>
</dbReference>
<evidence type="ECO:0000313" key="9">
    <source>
        <dbReference type="Proteomes" id="UP000501053"/>
    </source>
</evidence>
<dbReference type="InterPro" id="IPR007267">
    <property type="entry name" value="GtrA_DPMS_TM"/>
</dbReference>
<dbReference type="InterPro" id="IPR051401">
    <property type="entry name" value="GtrA_CellWall_Glycosyl"/>
</dbReference>
<proteinExistence type="inferred from homology"/>
<dbReference type="GO" id="GO:0000271">
    <property type="term" value="P:polysaccharide biosynthetic process"/>
    <property type="evidence" value="ECO:0007669"/>
    <property type="project" value="InterPro"/>
</dbReference>
<keyword evidence="5 6" id="KW-0472">Membrane</keyword>
<dbReference type="AlphaFoldDB" id="A0A6F8XID6"/>
<evidence type="ECO:0000256" key="2">
    <source>
        <dbReference type="ARBA" id="ARBA00009399"/>
    </source>
</evidence>
<evidence type="ECO:0000313" key="8">
    <source>
        <dbReference type="EMBL" id="BCB73576.1"/>
    </source>
</evidence>
<feature type="transmembrane region" description="Helical" evidence="6">
    <location>
        <begin position="56"/>
        <end position="79"/>
    </location>
</feature>
<keyword evidence="4 6" id="KW-1133">Transmembrane helix</keyword>
<accession>A0A6F8XID6</accession>
<dbReference type="PANTHER" id="PTHR38459">
    <property type="entry name" value="PROPHAGE BACTOPRENOL-LINKED GLUCOSE TRANSLOCASE HOMOLOG"/>
    <property type="match status" value="1"/>
</dbReference>
<comment type="similarity">
    <text evidence="2">Belongs to the GtrA family.</text>
</comment>
<dbReference type="Pfam" id="PF04138">
    <property type="entry name" value="GtrA_DPMS_TM"/>
    <property type="match status" value="1"/>
</dbReference>
<protein>
    <recommendedName>
        <fullName evidence="7">GtrA/DPMS transmembrane domain-containing protein</fullName>
    </recommendedName>
</protein>
<reference evidence="8 9" key="1">
    <citation type="submission" date="2020-03" db="EMBL/GenBank/DDBJ databases">
        <title>Complete Genome Sequence of Halomonas meridiana strain Eplume2, isolated from hydrothermal-plume in the north east Pacific Ocean.</title>
        <authorList>
            <person name="Kurihara Y."/>
            <person name="Kawai S."/>
            <person name="Sakai A."/>
            <person name="Galipon J."/>
            <person name="Arakawa K."/>
        </authorList>
    </citation>
    <scope>NUCLEOTIDE SEQUENCE [LARGE SCALE GENOMIC DNA]</scope>
    <source>
        <strain evidence="8 9">Eplume2</strain>
    </source>
</reference>
<evidence type="ECO:0000256" key="1">
    <source>
        <dbReference type="ARBA" id="ARBA00004141"/>
    </source>
</evidence>
<feature type="transmembrane region" description="Helical" evidence="6">
    <location>
        <begin position="33"/>
        <end position="50"/>
    </location>
</feature>
<gene>
    <name evidence="8" type="ORF">HMEPL2_39270</name>
</gene>
<evidence type="ECO:0000259" key="7">
    <source>
        <dbReference type="Pfam" id="PF04138"/>
    </source>
</evidence>
<feature type="domain" description="GtrA/DPMS transmembrane" evidence="7">
    <location>
        <begin position="36"/>
        <end position="148"/>
    </location>
</feature>
<evidence type="ECO:0000256" key="5">
    <source>
        <dbReference type="ARBA" id="ARBA00023136"/>
    </source>
</evidence>
<evidence type="ECO:0000256" key="3">
    <source>
        <dbReference type="ARBA" id="ARBA00022692"/>
    </source>
</evidence>
<feature type="transmembrane region" description="Helical" evidence="6">
    <location>
        <begin position="95"/>
        <end position="116"/>
    </location>
</feature>
<name>A0A6F8XID6_9GAMM</name>
<keyword evidence="9" id="KW-1185">Reference proteome</keyword>